<evidence type="ECO:0000313" key="2">
    <source>
        <dbReference type="EMBL" id="KAK9696357.1"/>
    </source>
</evidence>
<comment type="caution">
    <text evidence="2">The sequence shown here is derived from an EMBL/GenBank/DDBJ whole genome shotgun (WGS) entry which is preliminary data.</text>
</comment>
<dbReference type="Pfam" id="PF25298">
    <property type="entry name" value="Baculo_FP_2nd"/>
    <property type="match status" value="1"/>
</dbReference>
<dbReference type="EMBL" id="JASPKY010000453">
    <property type="protein sequence ID" value="KAK9696357.1"/>
    <property type="molecule type" value="Genomic_DNA"/>
</dbReference>
<organism evidence="2 3">
    <name type="scientific">Popillia japonica</name>
    <name type="common">Japanese beetle</name>
    <dbReference type="NCBI Taxonomy" id="7064"/>
    <lineage>
        <taxon>Eukaryota</taxon>
        <taxon>Metazoa</taxon>
        <taxon>Ecdysozoa</taxon>
        <taxon>Arthropoda</taxon>
        <taxon>Hexapoda</taxon>
        <taxon>Insecta</taxon>
        <taxon>Pterygota</taxon>
        <taxon>Neoptera</taxon>
        <taxon>Endopterygota</taxon>
        <taxon>Coleoptera</taxon>
        <taxon>Polyphaga</taxon>
        <taxon>Scarabaeiformia</taxon>
        <taxon>Scarabaeidae</taxon>
        <taxon>Rutelinae</taxon>
        <taxon>Popillia</taxon>
    </lineage>
</organism>
<accession>A0AAW1J103</accession>
<reference evidence="2 3" key="1">
    <citation type="journal article" date="2024" name="BMC Genomics">
        <title>De novo assembly and annotation of Popillia japonica's genome with initial clues to its potential as an invasive pest.</title>
        <authorList>
            <person name="Cucini C."/>
            <person name="Boschi S."/>
            <person name="Funari R."/>
            <person name="Cardaioli E."/>
            <person name="Iannotti N."/>
            <person name="Marturano G."/>
            <person name="Paoli F."/>
            <person name="Bruttini M."/>
            <person name="Carapelli A."/>
            <person name="Frati F."/>
            <person name="Nardi F."/>
        </authorList>
    </citation>
    <scope>NUCLEOTIDE SEQUENCE [LARGE SCALE GENOMIC DNA]</scope>
    <source>
        <strain evidence="2">DMR45628</strain>
    </source>
</reference>
<keyword evidence="3" id="KW-1185">Reference proteome</keyword>
<dbReference type="AlphaFoldDB" id="A0AAW1J103"/>
<evidence type="ECO:0000259" key="1">
    <source>
        <dbReference type="Pfam" id="PF25298"/>
    </source>
</evidence>
<dbReference type="InterPro" id="IPR057251">
    <property type="entry name" value="FP_C"/>
</dbReference>
<protein>
    <recommendedName>
        <fullName evidence="1">FP protein C-terminal domain-containing protein</fullName>
    </recommendedName>
</protein>
<name>A0AAW1J103_POPJA</name>
<feature type="domain" description="FP protein C-terminal" evidence="1">
    <location>
        <begin position="131"/>
        <end position="182"/>
    </location>
</feature>
<gene>
    <name evidence="2" type="ORF">QE152_g31948</name>
</gene>
<dbReference type="Proteomes" id="UP001458880">
    <property type="component" value="Unassembled WGS sequence"/>
</dbReference>
<proteinExistence type="predicted"/>
<evidence type="ECO:0000313" key="3">
    <source>
        <dbReference type="Proteomes" id="UP001458880"/>
    </source>
</evidence>
<sequence>MPSTCKICTQVINNFLFMTCVQISTNDAHRVAQLNSNIIVSLVSRRKRDEILAAAKIIVSLVSRRKRDEILAAAKMTRSRGNLKSSGLVSRRKRDEILAAAKMTRSRGNLKSSGLTVPLVAEQLFINEHLTSAKKSLLYKARQATRSKNYKFIWVKNGNIFCRKDDRSRALNIREPSDLAKII</sequence>